<evidence type="ECO:0000256" key="9">
    <source>
        <dbReference type="ARBA" id="ARBA00022884"/>
    </source>
</evidence>
<evidence type="ECO:0000256" key="6">
    <source>
        <dbReference type="ARBA" id="ARBA00022741"/>
    </source>
</evidence>
<comment type="subcellular location">
    <subcellularLocation>
        <location evidence="13">Cytoplasm</location>
    </subcellularLocation>
</comment>
<dbReference type="InterPro" id="IPR036621">
    <property type="entry name" value="Anticodon-bd_dom_sf"/>
</dbReference>
<dbReference type="GO" id="GO:0000049">
    <property type="term" value="F:tRNA binding"/>
    <property type="evidence" value="ECO:0007669"/>
    <property type="project" value="UniProtKB-KW"/>
</dbReference>
<evidence type="ECO:0000256" key="1">
    <source>
        <dbReference type="ARBA" id="ARBA00008226"/>
    </source>
</evidence>
<dbReference type="Gene3D" id="3.10.20.30">
    <property type="match status" value="1"/>
</dbReference>
<evidence type="ECO:0000313" key="16">
    <source>
        <dbReference type="EMBL" id="QMU28403.1"/>
    </source>
</evidence>
<dbReference type="PRINTS" id="PR01047">
    <property type="entry name" value="TRNASYNTHTHR"/>
</dbReference>
<dbReference type="InterPro" id="IPR012676">
    <property type="entry name" value="TGS-like"/>
</dbReference>
<dbReference type="Pfam" id="PF02824">
    <property type="entry name" value="TGS"/>
    <property type="match status" value="1"/>
</dbReference>
<evidence type="ECO:0000256" key="7">
    <source>
        <dbReference type="ARBA" id="ARBA00022833"/>
    </source>
</evidence>
<evidence type="ECO:0000256" key="5">
    <source>
        <dbReference type="ARBA" id="ARBA00022723"/>
    </source>
</evidence>
<keyword evidence="6 13" id="KW-0547">Nucleotide-binding</keyword>
<reference evidence="16 17" key="1">
    <citation type="submission" date="2020-06" db="EMBL/GenBank/DDBJ databases">
        <authorList>
            <person name="Hwang Y.J."/>
        </authorList>
    </citation>
    <scope>NUCLEOTIDE SEQUENCE [LARGE SCALE GENOMIC DNA]</scope>
    <source>
        <strain evidence="16 17">KUDC8001</strain>
    </source>
</reference>
<feature type="domain" description="Aminoacyl-transfer RNA synthetases class-II family profile" evidence="14">
    <location>
        <begin position="242"/>
        <end position="541"/>
    </location>
</feature>
<keyword evidence="5 13" id="KW-0479">Metal-binding</keyword>
<dbReference type="PANTHER" id="PTHR11451">
    <property type="entry name" value="THREONINE-TRNA LIGASE"/>
    <property type="match status" value="1"/>
</dbReference>
<dbReference type="SUPFAM" id="SSF52954">
    <property type="entry name" value="Class II aaRS ABD-related"/>
    <property type="match status" value="1"/>
</dbReference>
<evidence type="ECO:0000256" key="12">
    <source>
        <dbReference type="ARBA" id="ARBA00049515"/>
    </source>
</evidence>
<dbReference type="FunFam" id="3.30.930.10:FF:000002">
    <property type="entry name" value="Threonine--tRNA ligase"/>
    <property type="match status" value="1"/>
</dbReference>
<dbReference type="InterPro" id="IPR006195">
    <property type="entry name" value="aa-tRNA-synth_II"/>
</dbReference>
<dbReference type="FunFam" id="3.40.50.800:FF:000001">
    <property type="entry name" value="Threonine--tRNA ligase"/>
    <property type="match status" value="1"/>
</dbReference>
<dbReference type="HAMAP" id="MF_00184">
    <property type="entry name" value="Thr_tRNA_synth"/>
    <property type="match status" value="1"/>
</dbReference>
<dbReference type="GO" id="GO:0046872">
    <property type="term" value="F:metal ion binding"/>
    <property type="evidence" value="ECO:0007669"/>
    <property type="project" value="UniProtKB-KW"/>
</dbReference>
<dbReference type="InterPro" id="IPR033728">
    <property type="entry name" value="ThrRS_core"/>
</dbReference>
<evidence type="ECO:0000256" key="13">
    <source>
        <dbReference type="HAMAP-Rule" id="MF_00184"/>
    </source>
</evidence>
<comment type="cofactor">
    <cofactor evidence="13">
        <name>Zn(2+)</name>
        <dbReference type="ChEBI" id="CHEBI:29105"/>
    </cofactor>
    <text evidence="13">Binds 1 zinc ion per subunit.</text>
</comment>
<comment type="catalytic activity">
    <reaction evidence="12 13">
        <text>tRNA(Thr) + L-threonine + ATP = L-threonyl-tRNA(Thr) + AMP + diphosphate + H(+)</text>
        <dbReference type="Rhea" id="RHEA:24624"/>
        <dbReference type="Rhea" id="RHEA-COMP:9670"/>
        <dbReference type="Rhea" id="RHEA-COMP:9704"/>
        <dbReference type="ChEBI" id="CHEBI:15378"/>
        <dbReference type="ChEBI" id="CHEBI:30616"/>
        <dbReference type="ChEBI" id="CHEBI:33019"/>
        <dbReference type="ChEBI" id="CHEBI:57926"/>
        <dbReference type="ChEBI" id="CHEBI:78442"/>
        <dbReference type="ChEBI" id="CHEBI:78534"/>
        <dbReference type="ChEBI" id="CHEBI:456215"/>
        <dbReference type="EC" id="6.1.1.3"/>
    </reaction>
</comment>
<feature type="domain" description="TGS" evidence="15">
    <location>
        <begin position="1"/>
        <end position="61"/>
    </location>
</feature>
<keyword evidence="11 13" id="KW-0030">Aminoacyl-tRNA synthetase</keyword>
<evidence type="ECO:0000256" key="3">
    <source>
        <dbReference type="ARBA" id="ARBA00022555"/>
    </source>
</evidence>
<dbReference type="Pfam" id="PF00587">
    <property type="entry name" value="tRNA-synt_2b"/>
    <property type="match status" value="1"/>
</dbReference>
<dbReference type="GO" id="GO:0005524">
    <property type="term" value="F:ATP binding"/>
    <property type="evidence" value="ECO:0007669"/>
    <property type="project" value="UniProtKB-UniRule"/>
</dbReference>
<comment type="similarity">
    <text evidence="1 13">Belongs to the class-II aminoacyl-tRNA synthetase family.</text>
</comment>
<dbReference type="InterPro" id="IPR002320">
    <property type="entry name" value="Thr-tRNA-ligase_IIa"/>
</dbReference>
<dbReference type="InterPro" id="IPR012675">
    <property type="entry name" value="Beta-grasp_dom_sf"/>
</dbReference>
<dbReference type="RefSeq" id="WP_182415590.1">
    <property type="nucleotide sequence ID" value="NZ_CP055153.1"/>
</dbReference>
<dbReference type="InterPro" id="IPR002314">
    <property type="entry name" value="aa-tRNA-synt_IIb"/>
</dbReference>
<dbReference type="NCBIfam" id="TIGR00418">
    <property type="entry name" value="thrS"/>
    <property type="match status" value="1"/>
</dbReference>
<dbReference type="Gene3D" id="3.30.980.10">
    <property type="entry name" value="Threonyl-trna Synthetase, Chain A, domain 2"/>
    <property type="match status" value="1"/>
</dbReference>
<dbReference type="PANTHER" id="PTHR11451:SF44">
    <property type="entry name" value="THREONINE--TRNA LIGASE, CHLOROPLASTIC_MITOCHONDRIAL 2"/>
    <property type="match status" value="1"/>
</dbReference>
<dbReference type="PROSITE" id="PS51880">
    <property type="entry name" value="TGS"/>
    <property type="match status" value="1"/>
</dbReference>
<keyword evidence="3 13" id="KW-0820">tRNA-binding</keyword>
<keyword evidence="2 13" id="KW-0963">Cytoplasm</keyword>
<dbReference type="InterPro" id="IPR012947">
    <property type="entry name" value="tRNA_SAD"/>
</dbReference>
<dbReference type="CDD" id="cd00860">
    <property type="entry name" value="ThrRS_anticodon"/>
    <property type="match status" value="1"/>
</dbReference>
<evidence type="ECO:0000259" key="14">
    <source>
        <dbReference type="PROSITE" id="PS50862"/>
    </source>
</evidence>
<dbReference type="SUPFAM" id="SSF81271">
    <property type="entry name" value="TGS-like"/>
    <property type="match status" value="1"/>
</dbReference>
<dbReference type="EC" id="6.1.1.3" evidence="13"/>
<keyword evidence="4 13" id="KW-0436">Ligase</keyword>
<evidence type="ECO:0000256" key="10">
    <source>
        <dbReference type="ARBA" id="ARBA00022917"/>
    </source>
</evidence>
<dbReference type="InterPro" id="IPR045864">
    <property type="entry name" value="aa-tRNA-synth_II/BPL/LPL"/>
</dbReference>
<feature type="binding site" evidence="13">
    <location>
        <position position="337"/>
    </location>
    <ligand>
        <name>Zn(2+)</name>
        <dbReference type="ChEBI" id="CHEBI:29105"/>
        <note>catalytic</note>
    </ligand>
</feature>
<name>A0A7L7L6J9_9BACT</name>
<dbReference type="Gene3D" id="3.30.54.20">
    <property type="match status" value="1"/>
</dbReference>
<comment type="caution">
    <text evidence="13">Lacks conserved residue(s) required for the propagation of feature annotation.</text>
</comment>
<dbReference type="Pfam" id="PF03129">
    <property type="entry name" value="HGTP_anticodon"/>
    <property type="match status" value="1"/>
</dbReference>
<dbReference type="FunFam" id="3.30.54.20:FF:000002">
    <property type="entry name" value="Threonine--tRNA ligase"/>
    <property type="match status" value="1"/>
</dbReference>
<feature type="binding site" evidence="13">
    <location>
        <position position="518"/>
    </location>
    <ligand>
        <name>Zn(2+)</name>
        <dbReference type="ChEBI" id="CHEBI:29105"/>
        <note>catalytic</note>
    </ligand>
</feature>
<evidence type="ECO:0000256" key="8">
    <source>
        <dbReference type="ARBA" id="ARBA00022840"/>
    </source>
</evidence>
<dbReference type="CDD" id="cd00771">
    <property type="entry name" value="ThrRS_core"/>
    <property type="match status" value="1"/>
</dbReference>
<dbReference type="SUPFAM" id="SSF55681">
    <property type="entry name" value="Class II aaRS and biotin synthetases"/>
    <property type="match status" value="1"/>
</dbReference>
<dbReference type="Pfam" id="PF07973">
    <property type="entry name" value="tRNA_SAD"/>
    <property type="match status" value="1"/>
</dbReference>
<dbReference type="KEGG" id="add:HUW48_10300"/>
<accession>A0A7L7L6J9</accession>
<protein>
    <recommendedName>
        <fullName evidence="13">Threonine--tRNA ligase</fullName>
        <ecNumber evidence="13">6.1.1.3</ecNumber>
    </recommendedName>
    <alternativeName>
        <fullName evidence="13">Threonyl-tRNA synthetase</fullName>
        <shortName evidence="13">ThrRS</shortName>
    </alternativeName>
</protein>
<evidence type="ECO:0000313" key="17">
    <source>
        <dbReference type="Proteomes" id="UP000514509"/>
    </source>
</evidence>
<feature type="binding site" evidence="13">
    <location>
        <position position="388"/>
    </location>
    <ligand>
        <name>Zn(2+)</name>
        <dbReference type="ChEBI" id="CHEBI:29105"/>
        <note>catalytic</note>
    </ligand>
</feature>
<evidence type="ECO:0000256" key="2">
    <source>
        <dbReference type="ARBA" id="ARBA00022490"/>
    </source>
</evidence>
<dbReference type="FunFam" id="3.10.20.30:FF:000005">
    <property type="entry name" value="Threonine--tRNA ligase"/>
    <property type="match status" value="1"/>
</dbReference>
<dbReference type="FunFam" id="3.30.980.10:FF:000005">
    <property type="entry name" value="Threonyl-tRNA synthetase, mitochondrial"/>
    <property type="match status" value="1"/>
</dbReference>
<dbReference type="Gene3D" id="3.30.930.10">
    <property type="entry name" value="Bira Bifunctional Protein, Domain 2"/>
    <property type="match status" value="1"/>
</dbReference>
<dbReference type="CDD" id="cd01667">
    <property type="entry name" value="TGS_ThrRS"/>
    <property type="match status" value="1"/>
</dbReference>
<keyword evidence="7 13" id="KW-0862">Zinc</keyword>
<dbReference type="InterPro" id="IPR047246">
    <property type="entry name" value="ThrRS_anticodon"/>
</dbReference>
<dbReference type="GO" id="GO:0005737">
    <property type="term" value="C:cytoplasm"/>
    <property type="evidence" value="ECO:0007669"/>
    <property type="project" value="UniProtKB-SubCell"/>
</dbReference>
<evidence type="ECO:0000256" key="11">
    <source>
        <dbReference type="ARBA" id="ARBA00023146"/>
    </source>
</evidence>
<dbReference type="SUPFAM" id="SSF55186">
    <property type="entry name" value="ThrRS/AlaRS common domain"/>
    <property type="match status" value="1"/>
</dbReference>
<dbReference type="GO" id="GO:0004829">
    <property type="term" value="F:threonine-tRNA ligase activity"/>
    <property type="evidence" value="ECO:0007669"/>
    <property type="project" value="UniProtKB-UniRule"/>
</dbReference>
<proteinExistence type="inferred from homology"/>
<keyword evidence="9 13" id="KW-0694">RNA-binding</keyword>
<dbReference type="SMART" id="SM00863">
    <property type="entry name" value="tRNA_SAD"/>
    <property type="match status" value="1"/>
</dbReference>
<sequence>MINITLPDGSVKQYEAGVTGHEIAAGISEGLARNVLAAKVNNEIVESNRPITQDATVQLLTWNDVEGKATYWHSSAHLMAEALEALYPGVQFGIGPAIENGFYYDIDLGDRQLSQDDFAAIEQKMLELARTKSPYERKAISKADAIAYFTEKGDKYKLDLLQDLQDGTITFYTQGNFTDLCRGPHIPNTGFIKAVKLMNVAGAYWRGDEKSKQLTRVYAITFPKQKDLTEYLERLEEAKRRDHRKLGKELELFAFSEKVGMGLPLWLPKGTALRERLENFMRRAQVKAGYQQVVTPHIGSKELYVTSGHYEKYGKDSFQPIHTPNEGEEFLLKPMNCPHHCEIYKVKPRSYRDLPLRLAEFGTVYRYEQSGELHGLTRVRGFTQDDAHIFCRPDQVKQEFNKVIDLVLYVFNALGFEDYTAQISLRDPINRSKYIGSDEVWEKAESAIIEAAQEKGLPTVTEYGEAAFYGPKLDFMVKDALGRKWQLGTIQVDYNLPERFQLEYTASDNTKQRPVMIHRAPFGSMERFVAVLIEHCAGNFPLWLSPEQFAILPISEKYHDYAQEVYERLLQEDIRGHIDTRDEKIGRKIRDAEVQKIPYMIIVGEKEQENNIIAVRKHGIGDMGNLTVDLFISNFKSMVEDILSKK</sequence>
<dbReference type="InterPro" id="IPR018163">
    <property type="entry name" value="Thr/Ala-tRNA-synth_IIc_edit"/>
</dbReference>
<dbReference type="EMBL" id="CP055153">
    <property type="protein sequence ID" value="QMU28403.1"/>
    <property type="molecule type" value="Genomic_DNA"/>
</dbReference>
<dbReference type="AlphaFoldDB" id="A0A7L7L6J9"/>
<evidence type="ECO:0000256" key="4">
    <source>
        <dbReference type="ARBA" id="ARBA00022598"/>
    </source>
</evidence>
<dbReference type="Proteomes" id="UP000514509">
    <property type="component" value="Chromosome"/>
</dbReference>
<dbReference type="PROSITE" id="PS50862">
    <property type="entry name" value="AA_TRNA_LIGASE_II"/>
    <property type="match status" value="1"/>
</dbReference>
<organism evidence="16 17">
    <name type="scientific">Adhaeribacter radiodurans</name>
    <dbReference type="NCBI Taxonomy" id="2745197"/>
    <lineage>
        <taxon>Bacteria</taxon>
        <taxon>Pseudomonadati</taxon>
        <taxon>Bacteroidota</taxon>
        <taxon>Cytophagia</taxon>
        <taxon>Cytophagales</taxon>
        <taxon>Hymenobacteraceae</taxon>
        <taxon>Adhaeribacter</taxon>
    </lineage>
</organism>
<dbReference type="GO" id="GO:0006435">
    <property type="term" value="P:threonyl-tRNA aminoacylation"/>
    <property type="evidence" value="ECO:0007669"/>
    <property type="project" value="UniProtKB-UniRule"/>
</dbReference>
<keyword evidence="17" id="KW-1185">Reference proteome</keyword>
<reference evidence="16 17" key="2">
    <citation type="submission" date="2020-08" db="EMBL/GenBank/DDBJ databases">
        <title>Adhaeribacter dokdonensis sp. nov., isolated from the rhizosphere of Elymus tsukushiensis, a plant native to the Dokdo Islands, Republic of Korea.</title>
        <authorList>
            <person name="Ghim S.Y."/>
        </authorList>
    </citation>
    <scope>NUCLEOTIDE SEQUENCE [LARGE SCALE GENOMIC DNA]</scope>
    <source>
        <strain evidence="16 17">KUDC8001</strain>
    </source>
</reference>
<keyword evidence="8 13" id="KW-0067">ATP-binding</keyword>
<evidence type="ECO:0000259" key="15">
    <source>
        <dbReference type="PROSITE" id="PS51880"/>
    </source>
</evidence>
<gene>
    <name evidence="13 16" type="primary">thrS</name>
    <name evidence="16" type="ORF">HUW48_10300</name>
</gene>
<keyword evidence="10 13" id="KW-0648">Protein biosynthesis</keyword>
<dbReference type="InterPro" id="IPR004095">
    <property type="entry name" value="TGS"/>
</dbReference>
<dbReference type="Gene3D" id="3.40.50.800">
    <property type="entry name" value="Anticodon-binding domain"/>
    <property type="match status" value="1"/>
</dbReference>
<comment type="subunit">
    <text evidence="13">Homodimer.</text>
</comment>
<dbReference type="InterPro" id="IPR004154">
    <property type="entry name" value="Anticodon-bd"/>
</dbReference>